<keyword evidence="2" id="KW-1185">Reference proteome</keyword>
<evidence type="ECO:0000313" key="1">
    <source>
        <dbReference type="EMBL" id="KXJ88441.1"/>
    </source>
</evidence>
<dbReference type="InParanoid" id="A0A136IU79"/>
<proteinExistence type="predicted"/>
<gene>
    <name evidence="1" type="ORF">Micbo1qcDRAFT_178066</name>
</gene>
<reference evidence="2" key="1">
    <citation type="submission" date="2016-02" db="EMBL/GenBank/DDBJ databases">
        <title>Draft genome sequence of Microdochium bolleyi, a fungal endophyte of beachgrass.</title>
        <authorList>
            <consortium name="DOE Joint Genome Institute"/>
            <person name="David A.S."/>
            <person name="May G."/>
            <person name="Haridas S."/>
            <person name="Lim J."/>
            <person name="Wang M."/>
            <person name="Labutti K."/>
            <person name="Lipzen A."/>
            <person name="Barry K."/>
            <person name="Grigoriev I.V."/>
        </authorList>
    </citation>
    <scope>NUCLEOTIDE SEQUENCE [LARGE SCALE GENOMIC DNA]</scope>
    <source>
        <strain evidence="2">J235TASD1</strain>
    </source>
</reference>
<dbReference type="AlphaFoldDB" id="A0A136IU79"/>
<dbReference type="Proteomes" id="UP000070501">
    <property type="component" value="Unassembled WGS sequence"/>
</dbReference>
<sequence length="170" mass="19360">MASLEPAEVDPSTNEFATLHIRNDDDETFTPGTRLSVHFSVHVKTGLPKEAFYHAYQLSYRAIAAGPEDNAKIIPDPIEKENLVEWLPTNSGTGDILHNYCHKLRPLDEEGDYTLRIDLRSTAQISRYAKDHPNAKPPLPEWKRTTVVFDTWEFKIEAFVEHPDSSTGIW</sequence>
<evidence type="ECO:0000313" key="2">
    <source>
        <dbReference type="Proteomes" id="UP000070501"/>
    </source>
</evidence>
<name>A0A136IU79_9PEZI</name>
<protein>
    <submittedName>
        <fullName evidence="1">Uncharacterized protein</fullName>
    </submittedName>
</protein>
<dbReference type="EMBL" id="KQ964258">
    <property type="protein sequence ID" value="KXJ88441.1"/>
    <property type="molecule type" value="Genomic_DNA"/>
</dbReference>
<accession>A0A136IU79</accession>
<organism evidence="1 2">
    <name type="scientific">Microdochium bolleyi</name>
    <dbReference type="NCBI Taxonomy" id="196109"/>
    <lineage>
        <taxon>Eukaryota</taxon>
        <taxon>Fungi</taxon>
        <taxon>Dikarya</taxon>
        <taxon>Ascomycota</taxon>
        <taxon>Pezizomycotina</taxon>
        <taxon>Sordariomycetes</taxon>
        <taxon>Xylariomycetidae</taxon>
        <taxon>Xylariales</taxon>
        <taxon>Microdochiaceae</taxon>
        <taxon>Microdochium</taxon>
    </lineage>
</organism>